<feature type="region of interest" description="Disordered" evidence="1">
    <location>
        <begin position="1"/>
        <end position="29"/>
    </location>
</feature>
<sequence length="460" mass="50004">MERSEADDGIFELQSGVETPPTPGLSDAKAAAETRLPHMSATPLGCVTFVRHRRRYRPEKQAKLKNSLLAGVGFLELANAGDFAANVWNDTPVPVYAVVLMAVGGTVALGMICFAVKDAILSRQNLRGLMAERRYLRAQRRLCGQNTRLARSLDCLLDVNFRETGTEAIDRIGMDTFMGFGALTVGVGTYMAIGGANPAVFQASNLLSGYIGNTPCALYGLANLLWSVFVWRRARRHNIAGRKEITATRLEEMLKMRISNVQFHSALNGVTGAVAGAASLVTATMWYGYVALAPCVIISIFANFLWRHRIGYDRFFVEQVVSFDGDALIAELEHIDSCRQHLTKPPSERLSGLLPDPTSASCAIEFITNNKIFEEFCARVLADAELSAALLAAAPGKTVTMDAESLAAVDDVELSDRLLQAARAFIVDAAPKCFAHQERSVLEMLGCYMCIPGNVEDGKA</sequence>
<feature type="transmembrane region" description="Helical" evidence="2">
    <location>
        <begin position="177"/>
        <end position="197"/>
    </location>
</feature>
<evidence type="ECO:0000256" key="1">
    <source>
        <dbReference type="SAM" id="MobiDB-lite"/>
    </source>
</evidence>
<reference evidence="3 4" key="1">
    <citation type="submission" date="2017-08" db="EMBL/GenBank/DDBJ databases">
        <title>Harnessing the power of phylogenomics to disentangle the directionality and signatures of interkingdom host jumping in the parasitic fungal genus Tolypocladium.</title>
        <authorList>
            <person name="Quandt C.A."/>
            <person name="Patterson W."/>
            <person name="Spatafora J.W."/>
        </authorList>
    </citation>
    <scope>NUCLEOTIDE SEQUENCE [LARGE SCALE GENOMIC DNA]</scope>
    <source>
        <strain evidence="3 4">CBS 113982</strain>
    </source>
</reference>
<feature type="transmembrane region" description="Helical" evidence="2">
    <location>
        <begin position="286"/>
        <end position="306"/>
    </location>
</feature>
<keyword evidence="2" id="KW-0812">Transmembrane</keyword>
<feature type="transmembrane region" description="Helical" evidence="2">
    <location>
        <begin position="261"/>
        <end position="280"/>
    </location>
</feature>
<dbReference type="OrthoDB" id="5089392at2759"/>
<dbReference type="Proteomes" id="UP000236621">
    <property type="component" value="Unassembled WGS sequence"/>
</dbReference>
<dbReference type="AlphaFoldDB" id="A0A2K3QCE6"/>
<keyword evidence="2" id="KW-0472">Membrane</keyword>
<evidence type="ECO:0000313" key="4">
    <source>
        <dbReference type="Proteomes" id="UP000236621"/>
    </source>
</evidence>
<keyword evidence="2" id="KW-1133">Transmembrane helix</keyword>
<feature type="transmembrane region" description="Helical" evidence="2">
    <location>
        <begin position="94"/>
        <end position="116"/>
    </location>
</feature>
<evidence type="ECO:0008006" key="5">
    <source>
        <dbReference type="Google" id="ProtNLM"/>
    </source>
</evidence>
<keyword evidence="4" id="KW-1185">Reference proteome</keyword>
<name>A0A2K3QCE6_9HYPO</name>
<evidence type="ECO:0000256" key="2">
    <source>
        <dbReference type="SAM" id="Phobius"/>
    </source>
</evidence>
<comment type="caution">
    <text evidence="3">The sequence shown here is derived from an EMBL/GenBank/DDBJ whole genome shotgun (WGS) entry which is preliminary data.</text>
</comment>
<feature type="transmembrane region" description="Helical" evidence="2">
    <location>
        <begin position="217"/>
        <end position="234"/>
    </location>
</feature>
<accession>A0A2K3QCE6</accession>
<proteinExistence type="predicted"/>
<dbReference type="EMBL" id="NRSZ01000789">
    <property type="protein sequence ID" value="PNY25215.1"/>
    <property type="molecule type" value="Genomic_DNA"/>
</dbReference>
<protein>
    <recommendedName>
        <fullName evidence="5">Integral membrane protein</fullName>
    </recommendedName>
</protein>
<gene>
    <name evidence="3" type="ORF">TCAP_04843</name>
</gene>
<organism evidence="3 4">
    <name type="scientific">Tolypocladium capitatum</name>
    <dbReference type="NCBI Taxonomy" id="45235"/>
    <lineage>
        <taxon>Eukaryota</taxon>
        <taxon>Fungi</taxon>
        <taxon>Dikarya</taxon>
        <taxon>Ascomycota</taxon>
        <taxon>Pezizomycotina</taxon>
        <taxon>Sordariomycetes</taxon>
        <taxon>Hypocreomycetidae</taxon>
        <taxon>Hypocreales</taxon>
        <taxon>Ophiocordycipitaceae</taxon>
        <taxon>Tolypocladium</taxon>
    </lineage>
</organism>
<dbReference type="STRING" id="45235.A0A2K3QCE6"/>
<evidence type="ECO:0000313" key="3">
    <source>
        <dbReference type="EMBL" id="PNY25215.1"/>
    </source>
</evidence>